<evidence type="ECO:0000259" key="3">
    <source>
        <dbReference type="Pfam" id="PF00462"/>
    </source>
</evidence>
<dbReference type="SUPFAM" id="SSF52833">
    <property type="entry name" value="Thioredoxin-like"/>
    <property type="match status" value="1"/>
</dbReference>
<dbReference type="EMBL" id="FOTW01000006">
    <property type="protein sequence ID" value="SFL68561.1"/>
    <property type="molecule type" value="Genomic_DNA"/>
</dbReference>
<proteinExistence type="predicted"/>
<gene>
    <name evidence="5" type="ORF">SAMN02982985_01145</name>
</gene>
<evidence type="ECO:0000313" key="6">
    <source>
        <dbReference type="Proteomes" id="UP000199470"/>
    </source>
</evidence>
<dbReference type="RefSeq" id="WP_245774103.1">
    <property type="nucleotide sequence ID" value="NZ_FOTW01000006.1"/>
</dbReference>
<dbReference type="Gene3D" id="3.40.30.10">
    <property type="entry name" value="Glutaredoxin"/>
    <property type="match status" value="1"/>
</dbReference>
<feature type="signal peptide" evidence="2">
    <location>
        <begin position="1"/>
        <end position="21"/>
    </location>
</feature>
<dbReference type="InterPro" id="IPR036249">
    <property type="entry name" value="Thioredoxin-like_sf"/>
</dbReference>
<dbReference type="AlphaFoldDB" id="A0A1I4JQG7"/>
<dbReference type="Pfam" id="PF13511">
    <property type="entry name" value="DUF4124"/>
    <property type="match status" value="1"/>
</dbReference>
<evidence type="ECO:0000256" key="1">
    <source>
        <dbReference type="SAM" id="MobiDB-lite"/>
    </source>
</evidence>
<dbReference type="Proteomes" id="UP000199470">
    <property type="component" value="Unassembled WGS sequence"/>
</dbReference>
<feature type="region of interest" description="Disordered" evidence="1">
    <location>
        <begin position="158"/>
        <end position="215"/>
    </location>
</feature>
<feature type="compositionally biased region" description="Pro residues" evidence="1">
    <location>
        <begin position="163"/>
        <end position="176"/>
    </location>
</feature>
<keyword evidence="6" id="KW-1185">Reference proteome</keyword>
<dbReference type="InterPro" id="IPR002109">
    <property type="entry name" value="Glutaredoxin"/>
</dbReference>
<reference evidence="5 6" key="1">
    <citation type="submission" date="2016-10" db="EMBL/GenBank/DDBJ databases">
        <authorList>
            <person name="de Groot N.N."/>
        </authorList>
    </citation>
    <scope>NUCLEOTIDE SEQUENCE [LARGE SCALE GENOMIC DNA]</scope>
    <source>
        <strain evidence="5 6">ATCC 43154</strain>
    </source>
</reference>
<dbReference type="STRING" id="758825.SAMN02982985_01145"/>
<dbReference type="InterPro" id="IPR025392">
    <property type="entry name" value="DUF4124"/>
</dbReference>
<sequence length="215" mass="22638">MGLKLAAILLLCAGAAGGVQAQVYKWVDDKGVTHYSDAPPLPSGKAAKAKVELKSFSGGGSAVELPAELAAAVRNRPVTLYSTAQCEACDQARAMLLARGIPFREKTVNTADDQAALKKAGSNGQLPLLLVGRGKQIGFEQSSWDVLLSDAGYPVQKILPPNYQNPPPVAAAPAPQPDAAEQTRAAARDNARAAAEEEARRRKQQQPEAPPGFQF</sequence>
<evidence type="ECO:0000313" key="5">
    <source>
        <dbReference type="EMBL" id="SFL68561.1"/>
    </source>
</evidence>
<feature type="domain" description="DUF4124" evidence="4">
    <location>
        <begin position="10"/>
        <end position="49"/>
    </location>
</feature>
<dbReference type="Pfam" id="PF00462">
    <property type="entry name" value="Glutaredoxin"/>
    <property type="match status" value="1"/>
</dbReference>
<feature type="domain" description="Glutaredoxin" evidence="3">
    <location>
        <begin position="78"/>
        <end position="131"/>
    </location>
</feature>
<dbReference type="PROSITE" id="PS51354">
    <property type="entry name" value="GLUTAREDOXIN_2"/>
    <property type="match status" value="1"/>
</dbReference>
<dbReference type="CDD" id="cd02976">
    <property type="entry name" value="NrdH"/>
    <property type="match status" value="1"/>
</dbReference>
<keyword evidence="2" id="KW-0732">Signal</keyword>
<evidence type="ECO:0000259" key="4">
    <source>
        <dbReference type="Pfam" id="PF13511"/>
    </source>
</evidence>
<feature type="compositionally biased region" description="Basic and acidic residues" evidence="1">
    <location>
        <begin position="186"/>
        <end position="200"/>
    </location>
</feature>
<evidence type="ECO:0000256" key="2">
    <source>
        <dbReference type="SAM" id="SignalP"/>
    </source>
</evidence>
<name>A0A1I4JQG7_9BURK</name>
<feature type="chain" id="PRO_5011785108" evidence="2">
    <location>
        <begin position="22"/>
        <end position="215"/>
    </location>
</feature>
<organism evidence="5 6">
    <name type="scientific">Rugamonas rubra</name>
    <dbReference type="NCBI Taxonomy" id="758825"/>
    <lineage>
        <taxon>Bacteria</taxon>
        <taxon>Pseudomonadati</taxon>
        <taxon>Pseudomonadota</taxon>
        <taxon>Betaproteobacteria</taxon>
        <taxon>Burkholderiales</taxon>
        <taxon>Oxalobacteraceae</taxon>
        <taxon>Telluria group</taxon>
        <taxon>Rugamonas</taxon>
    </lineage>
</organism>
<protein>
    <submittedName>
        <fullName evidence="5">Glutaredoxin</fullName>
    </submittedName>
</protein>
<accession>A0A1I4JQG7</accession>